<evidence type="ECO:0000256" key="3">
    <source>
        <dbReference type="ARBA" id="ARBA00023014"/>
    </source>
</evidence>
<dbReference type="GO" id="GO:0046872">
    <property type="term" value="F:metal ion binding"/>
    <property type="evidence" value="ECO:0007669"/>
    <property type="project" value="UniProtKB-KW"/>
</dbReference>
<proteinExistence type="predicted"/>
<feature type="region of interest" description="Disordered" evidence="4">
    <location>
        <begin position="158"/>
        <end position="178"/>
    </location>
</feature>
<dbReference type="InterPro" id="IPR017896">
    <property type="entry name" value="4Fe4S_Fe-S-bd"/>
</dbReference>
<protein>
    <recommendedName>
        <fullName evidence="5">4Fe-4S ferredoxin-type domain-containing protein</fullName>
    </recommendedName>
</protein>
<dbReference type="EMBL" id="PFMR01000121">
    <property type="protein sequence ID" value="PIZ17388.1"/>
    <property type="molecule type" value="Genomic_DNA"/>
</dbReference>
<dbReference type="Proteomes" id="UP000229307">
    <property type="component" value="Unassembled WGS sequence"/>
</dbReference>
<evidence type="ECO:0000256" key="1">
    <source>
        <dbReference type="ARBA" id="ARBA00022723"/>
    </source>
</evidence>
<dbReference type="InterPro" id="IPR017900">
    <property type="entry name" value="4Fe4S_Fe_S_CS"/>
</dbReference>
<dbReference type="PANTHER" id="PTHR42827:SF1">
    <property type="entry name" value="IRON-SULFUR CLUSTER-BINDING PROTEIN"/>
    <property type="match status" value="1"/>
</dbReference>
<dbReference type="SUPFAM" id="SSF54862">
    <property type="entry name" value="4Fe-4S ferredoxins"/>
    <property type="match status" value="1"/>
</dbReference>
<dbReference type="PANTHER" id="PTHR42827">
    <property type="entry name" value="IRON-SULFUR CLUSTER-BINDING PROTEIN-RELATED"/>
    <property type="match status" value="1"/>
</dbReference>
<evidence type="ECO:0000313" key="6">
    <source>
        <dbReference type="EMBL" id="PIZ17388.1"/>
    </source>
</evidence>
<gene>
    <name evidence="6" type="ORF">COY52_04645</name>
</gene>
<accession>A0A2M7SCZ7</accession>
<dbReference type="PROSITE" id="PS00198">
    <property type="entry name" value="4FE4S_FER_1"/>
    <property type="match status" value="1"/>
</dbReference>
<organism evidence="6 7">
    <name type="scientific">Candidatus Desantisbacteria bacterium CG_4_10_14_0_8_um_filter_48_22</name>
    <dbReference type="NCBI Taxonomy" id="1974543"/>
    <lineage>
        <taxon>Bacteria</taxon>
        <taxon>Candidatus Desantisiibacteriota</taxon>
    </lineage>
</organism>
<dbReference type="GO" id="GO:0051536">
    <property type="term" value="F:iron-sulfur cluster binding"/>
    <property type="evidence" value="ECO:0007669"/>
    <property type="project" value="UniProtKB-KW"/>
</dbReference>
<dbReference type="PROSITE" id="PS51379">
    <property type="entry name" value="4FE4S_FER_2"/>
    <property type="match status" value="1"/>
</dbReference>
<reference evidence="7" key="1">
    <citation type="submission" date="2017-09" db="EMBL/GenBank/DDBJ databases">
        <title>Depth-based differentiation of microbial function through sediment-hosted aquifers and enrichment of novel symbionts in the deep terrestrial subsurface.</title>
        <authorList>
            <person name="Probst A.J."/>
            <person name="Ladd B."/>
            <person name="Jarett J.K."/>
            <person name="Geller-Mcgrath D.E."/>
            <person name="Sieber C.M.K."/>
            <person name="Emerson J.B."/>
            <person name="Anantharaman K."/>
            <person name="Thomas B.C."/>
            <person name="Malmstrom R."/>
            <person name="Stieglmeier M."/>
            <person name="Klingl A."/>
            <person name="Woyke T."/>
            <person name="Ryan C.M."/>
            <person name="Banfield J.F."/>
        </authorList>
    </citation>
    <scope>NUCLEOTIDE SEQUENCE [LARGE SCALE GENOMIC DNA]</scope>
</reference>
<evidence type="ECO:0000313" key="7">
    <source>
        <dbReference type="Proteomes" id="UP000229307"/>
    </source>
</evidence>
<keyword evidence="1" id="KW-0479">Metal-binding</keyword>
<evidence type="ECO:0000256" key="2">
    <source>
        <dbReference type="ARBA" id="ARBA00023004"/>
    </source>
</evidence>
<keyword evidence="3" id="KW-0411">Iron-sulfur</keyword>
<name>A0A2M7SCZ7_9BACT</name>
<evidence type="ECO:0000256" key="4">
    <source>
        <dbReference type="SAM" id="MobiDB-lite"/>
    </source>
</evidence>
<keyword evidence="2" id="KW-0408">Iron</keyword>
<dbReference type="AlphaFoldDB" id="A0A2M7SCZ7"/>
<feature type="domain" description="4Fe-4S ferredoxin-type" evidence="5">
    <location>
        <begin position="233"/>
        <end position="262"/>
    </location>
</feature>
<comment type="caution">
    <text evidence="6">The sequence shown here is derived from an EMBL/GenBank/DDBJ whole genome shotgun (WGS) entry which is preliminary data.</text>
</comment>
<sequence length="364" mass="40798">MSPQATISSKNGSTYYPHLFLKNQIIIPFKSPFIKGGVRGIKKERKMLTAKKVKEYARKCGVDIVGIASMDRFEGAPKQFDPRYIFPDAKSMIVLGFRIFRGCLRGIEEGTFFIAYASMGYAGINWIYQPVVLWNFGKMLEDEGYEAVPIPNNFSWTNANSSGEEPSKTATMNPNWSRPVSPDKPAPDVFIQLRIAAVAAGLGEIGWSKMFLSPEFGPRQRLACVITDAPLEPDPLFKGGLCDKCMMCVKDCPVGAIPKDKTVKINLAGKEVEWADIDFKKCSRGFCGASKEHNPFMVSPEDETGFNQEVGKAQSYKVKPQYFCGRALEGARGCIRACMIHLEEQGKLKNKFKEPFRRRKPWKL</sequence>
<evidence type="ECO:0000259" key="5">
    <source>
        <dbReference type="PROSITE" id="PS51379"/>
    </source>
</evidence>